<evidence type="ECO:0000256" key="1">
    <source>
        <dbReference type="SAM" id="Phobius"/>
    </source>
</evidence>
<dbReference type="NCBIfam" id="TIGR02669">
    <property type="entry name" value="SpoIID_LytB"/>
    <property type="match status" value="1"/>
</dbReference>
<dbReference type="InterPro" id="IPR051922">
    <property type="entry name" value="Bact_Sporulation_Assoc"/>
</dbReference>
<evidence type="ECO:0000259" key="2">
    <source>
        <dbReference type="Pfam" id="PF08486"/>
    </source>
</evidence>
<dbReference type="RefSeq" id="WP_101639768.1">
    <property type="nucleotide sequence ID" value="NZ_PGUY01000002.1"/>
</dbReference>
<keyword evidence="1" id="KW-1133">Transmembrane helix</keyword>
<feature type="transmembrane region" description="Helical" evidence="1">
    <location>
        <begin position="7"/>
        <end position="30"/>
    </location>
</feature>
<dbReference type="OrthoDB" id="9794671at2"/>
<dbReference type="NCBIfam" id="TIGR02870">
    <property type="entry name" value="spore_II_D"/>
    <property type="match status" value="1"/>
</dbReference>
<proteinExistence type="predicted"/>
<accession>A0A2N5MBH3</accession>
<dbReference type="InterPro" id="IPR014225">
    <property type="entry name" value="Spore_II_D_firmicutes"/>
</dbReference>
<dbReference type="Pfam" id="PF08486">
    <property type="entry name" value="SpoIID"/>
    <property type="match status" value="1"/>
</dbReference>
<protein>
    <submittedName>
        <fullName evidence="3">Stage II sporulation protein D</fullName>
    </submittedName>
</protein>
<dbReference type="GO" id="GO:0030435">
    <property type="term" value="P:sporulation resulting in formation of a cellular spore"/>
    <property type="evidence" value="ECO:0007669"/>
    <property type="project" value="InterPro"/>
</dbReference>
<keyword evidence="4" id="KW-1185">Reference proteome</keyword>
<sequence>MKAVKPMIILIIVTAVVILMIPAILVLPFANESASGKLVENLEDSKKVNTVKKNEGPALEVSVYREAAQHIEDVPLEDYVRGVVSAEMPADFEPEALKAQALTARTYIVKQLISKNVKDAPKGANVTDTESHQVYKNDKELKRIWGSDYSWKIKRIKTAVEETRGQILTYDSAPIEATFFSTSNGYTENSEDYWPNKIPYLKSVESPWDKDSPKFYSQQVMSIEDFENKLGVKLSSKAAIGTITAKTAGKRVAKVEIGGKELTGKQIREKLNLKSSDFSWIRKGDSVIIYTKGFGHGVGMSQYGANGMAKEGNTYKNIIKHYYQGVEITAAAPYLTKITANK</sequence>
<dbReference type="EMBL" id="PGUY01000002">
    <property type="protein sequence ID" value="PLT31719.1"/>
    <property type="molecule type" value="Genomic_DNA"/>
</dbReference>
<gene>
    <name evidence="3" type="primary">spoIID</name>
    <name evidence="3" type="ORF">CUU66_00710</name>
</gene>
<evidence type="ECO:0000313" key="4">
    <source>
        <dbReference type="Proteomes" id="UP000234748"/>
    </source>
</evidence>
<dbReference type="AlphaFoldDB" id="A0A2N5MBH3"/>
<dbReference type="Proteomes" id="UP000234748">
    <property type="component" value="Unassembled WGS sequence"/>
</dbReference>
<keyword evidence="1" id="KW-0812">Transmembrane</keyword>
<feature type="domain" description="Sporulation stage II protein D amidase enhancer LytB N-terminal" evidence="2">
    <location>
        <begin position="65"/>
        <end position="170"/>
    </location>
</feature>
<dbReference type="PANTHER" id="PTHR30032">
    <property type="entry name" value="N-ACETYLMURAMOYL-L-ALANINE AMIDASE-RELATED"/>
    <property type="match status" value="1"/>
</dbReference>
<dbReference type="PANTHER" id="PTHR30032:SF4">
    <property type="entry name" value="AMIDASE ENHANCER"/>
    <property type="match status" value="1"/>
</dbReference>
<dbReference type="GO" id="GO:0030288">
    <property type="term" value="C:outer membrane-bounded periplasmic space"/>
    <property type="evidence" value="ECO:0007669"/>
    <property type="project" value="TreeGrafter"/>
</dbReference>
<dbReference type="InterPro" id="IPR013693">
    <property type="entry name" value="SpoIID/LytB_N"/>
</dbReference>
<evidence type="ECO:0000313" key="3">
    <source>
        <dbReference type="EMBL" id="PLT31719.1"/>
    </source>
</evidence>
<organism evidence="3 4">
    <name type="scientific">Peribacillus deserti</name>
    <dbReference type="NCBI Taxonomy" id="673318"/>
    <lineage>
        <taxon>Bacteria</taxon>
        <taxon>Bacillati</taxon>
        <taxon>Bacillota</taxon>
        <taxon>Bacilli</taxon>
        <taxon>Bacillales</taxon>
        <taxon>Bacillaceae</taxon>
        <taxon>Peribacillus</taxon>
    </lineage>
</organism>
<dbReference type="InterPro" id="IPR013486">
    <property type="entry name" value="SpoIID/LytB"/>
</dbReference>
<keyword evidence="1" id="KW-0472">Membrane</keyword>
<reference evidence="3 4" key="1">
    <citation type="submission" date="2017-11" db="EMBL/GenBank/DDBJ databases">
        <title>Comparitive Functional Genomics of Dry Heat Resistant strains isolated from the Viking Spacecraft.</title>
        <authorList>
            <person name="Seuylemezian A."/>
            <person name="Cooper K."/>
            <person name="Vaishampayan P."/>
        </authorList>
    </citation>
    <scope>NUCLEOTIDE SEQUENCE [LARGE SCALE GENOMIC DNA]</scope>
    <source>
        <strain evidence="3 4">V1-29</strain>
    </source>
</reference>
<comment type="caution">
    <text evidence="3">The sequence shown here is derived from an EMBL/GenBank/DDBJ whole genome shotgun (WGS) entry which is preliminary data.</text>
</comment>
<name>A0A2N5MBH3_9BACI</name>